<dbReference type="Pfam" id="PF12274">
    <property type="entry name" value="DUF3615"/>
    <property type="match status" value="2"/>
</dbReference>
<reference evidence="4" key="3">
    <citation type="journal article" date="2017" name="Nature">
        <title>Genome sequence of the progenitor of the wheat D genome Aegilops tauschii.</title>
        <authorList>
            <person name="Luo M.C."/>
            <person name="Gu Y.Q."/>
            <person name="Puiu D."/>
            <person name="Wang H."/>
            <person name="Twardziok S.O."/>
            <person name="Deal K.R."/>
            <person name="Huo N."/>
            <person name="Zhu T."/>
            <person name="Wang L."/>
            <person name="Wang Y."/>
            <person name="McGuire P.E."/>
            <person name="Liu S."/>
            <person name="Long H."/>
            <person name="Ramasamy R.K."/>
            <person name="Rodriguez J.C."/>
            <person name="Van S.L."/>
            <person name="Yuan L."/>
            <person name="Wang Z."/>
            <person name="Xia Z."/>
            <person name="Xiao L."/>
            <person name="Anderson O.D."/>
            <person name="Ouyang S."/>
            <person name="Liang Y."/>
            <person name="Zimin A.V."/>
            <person name="Pertea G."/>
            <person name="Qi P."/>
            <person name="Bennetzen J.L."/>
            <person name="Dai X."/>
            <person name="Dawson M.W."/>
            <person name="Muller H.G."/>
            <person name="Kugler K."/>
            <person name="Rivarola-Duarte L."/>
            <person name="Spannagl M."/>
            <person name="Mayer K.F.X."/>
            <person name="Lu F.H."/>
            <person name="Bevan M.W."/>
            <person name="Leroy P."/>
            <person name="Li P."/>
            <person name="You F.M."/>
            <person name="Sun Q."/>
            <person name="Liu Z."/>
            <person name="Lyons E."/>
            <person name="Wicker T."/>
            <person name="Salzberg S.L."/>
            <person name="Devos K.M."/>
            <person name="Dvorak J."/>
        </authorList>
    </citation>
    <scope>NUCLEOTIDE SEQUENCE [LARGE SCALE GENOMIC DNA]</scope>
    <source>
        <strain evidence="4">cv. AL8/78</strain>
    </source>
</reference>
<evidence type="ECO:0000259" key="3">
    <source>
        <dbReference type="Pfam" id="PF20235"/>
    </source>
</evidence>
<evidence type="ECO:0000259" key="2">
    <source>
        <dbReference type="Pfam" id="PF12274"/>
    </source>
</evidence>
<reference evidence="5" key="1">
    <citation type="journal article" date="2014" name="Science">
        <title>Ancient hybridizations among the ancestral genomes of bread wheat.</title>
        <authorList>
            <consortium name="International Wheat Genome Sequencing Consortium,"/>
            <person name="Marcussen T."/>
            <person name="Sandve S.R."/>
            <person name="Heier L."/>
            <person name="Spannagl M."/>
            <person name="Pfeifer M."/>
            <person name="Jakobsen K.S."/>
            <person name="Wulff B.B."/>
            <person name="Steuernagel B."/>
            <person name="Mayer K.F."/>
            <person name="Olsen O.A."/>
        </authorList>
    </citation>
    <scope>NUCLEOTIDE SEQUENCE [LARGE SCALE GENOMIC DNA]</scope>
    <source>
        <strain evidence="5">cv. AL8/78</strain>
    </source>
</reference>
<dbReference type="Gramene" id="AET3Gv20853100.7">
    <property type="protein sequence ID" value="AET3Gv20853100.7"/>
    <property type="gene ID" value="AET3Gv20853100"/>
</dbReference>
<dbReference type="InterPro" id="IPR022059">
    <property type="entry name" value="DUF3615"/>
</dbReference>
<dbReference type="AlphaFoldDB" id="A0A453G1E5"/>
<protein>
    <submittedName>
        <fullName evidence="4">Uncharacterized protein</fullName>
    </submittedName>
</protein>
<name>A0A453G1E5_AEGTS</name>
<dbReference type="Proteomes" id="UP000015105">
    <property type="component" value="Chromosome 3D"/>
</dbReference>
<organism evidence="4 5">
    <name type="scientific">Aegilops tauschii subsp. strangulata</name>
    <name type="common">Goatgrass</name>
    <dbReference type="NCBI Taxonomy" id="200361"/>
    <lineage>
        <taxon>Eukaryota</taxon>
        <taxon>Viridiplantae</taxon>
        <taxon>Streptophyta</taxon>
        <taxon>Embryophyta</taxon>
        <taxon>Tracheophyta</taxon>
        <taxon>Spermatophyta</taxon>
        <taxon>Magnoliopsida</taxon>
        <taxon>Liliopsida</taxon>
        <taxon>Poales</taxon>
        <taxon>Poaceae</taxon>
        <taxon>BOP clade</taxon>
        <taxon>Pooideae</taxon>
        <taxon>Triticodae</taxon>
        <taxon>Triticeae</taxon>
        <taxon>Triticinae</taxon>
        <taxon>Aegilops</taxon>
    </lineage>
</organism>
<feature type="domain" description="PIR2-like helical" evidence="3">
    <location>
        <begin position="491"/>
        <end position="603"/>
    </location>
</feature>
<sequence length="817" mass="89067">AKGSRRRTAAEEDALAAAGGEIAFLKKESRSIRLANAPVVEYLSTVRHEPAEQTLGRTAPPSAKPRPARVSHLTPPPMAEGEEHGQRAWAQADTSAMRRALLTLIHRYYLDALSRLPAADLRAALARGLLAAGHCYGPLHPVHNILLNAIWYAAASPLRAAVDVIGGDVLARACRRSLDGLLDCLRRLCPSLSAGDALWHLLCADADLSVAVAQANRTSRSSARAAMRAQALGAFQAAAEAARHPDPAALGLFMASVLPAVDHDIASLLRVKHTLSPMDIKHLSRALVPPLLVPAPVMLSPRHIDSAEEAVLEVVAAALRWHTLESGQHFVLHSVCGVNRLCKEGLDNCFHINFLACRKISVSGSVVSGAPMLFFTEAVAPTSACDESNVQLCVPVDPLTEIGSCRACRMNNKTIVHPTCHEYLGGRDFQLDEVECLSGAESDSEAGWRPMAEEAVLPAMASISSRDEEVSAAHGKRPDSRTLRRRMLGLIRCYYLEAISRLPTEDLWTTLSRGLLIAGHCYGPLHPVHNIIVNSVWYSAAFPIRSSDRIDTAFISNCTIRRVVQCSLDGLVASLHHLCPGLSDDDALWHLSLSRADLRAAVASARGAALSSFRLTASELEAAFQAADKAARHLKPAALALFTSSVVLSVERDAVSLLNSKHRLSSADILRLSTMLLPSPLPDELPHPPLEERFTAAFKLITRRRNLLIRWYKRWVELADAALRKYAQQTAAHYQLHVIYGIGSVHNEFNMDDSFHTSFMAWPKDPSCAREAPVFFFAEALPSGSDFCEEDITLCCTVQPSPSEVETLVWWSTWIKS</sequence>
<feature type="domain" description="DUF3615" evidence="2">
    <location>
        <begin position="719"/>
        <end position="802"/>
    </location>
</feature>
<dbReference type="InterPro" id="IPR046527">
    <property type="entry name" value="PIR2-like_helical"/>
</dbReference>
<accession>A0A453G1E5</accession>
<feature type="domain" description="DUF3615" evidence="2">
    <location>
        <begin position="316"/>
        <end position="418"/>
    </location>
</feature>
<reference evidence="5" key="2">
    <citation type="journal article" date="2017" name="Nat. Plants">
        <title>The Aegilops tauschii genome reveals multiple impacts of transposons.</title>
        <authorList>
            <person name="Zhao G."/>
            <person name="Zou C."/>
            <person name="Li K."/>
            <person name="Wang K."/>
            <person name="Li T."/>
            <person name="Gao L."/>
            <person name="Zhang X."/>
            <person name="Wang H."/>
            <person name="Yang Z."/>
            <person name="Liu X."/>
            <person name="Jiang W."/>
            <person name="Mao L."/>
            <person name="Kong X."/>
            <person name="Jiao Y."/>
            <person name="Jia J."/>
        </authorList>
    </citation>
    <scope>NUCLEOTIDE SEQUENCE [LARGE SCALE GENOMIC DNA]</scope>
    <source>
        <strain evidence="5">cv. AL8/78</strain>
    </source>
</reference>
<feature type="domain" description="PIR2-like helical" evidence="3">
    <location>
        <begin position="105"/>
        <end position="213"/>
    </location>
</feature>
<reference evidence="4" key="4">
    <citation type="submission" date="2019-03" db="UniProtKB">
        <authorList>
            <consortium name="EnsemblPlants"/>
        </authorList>
    </citation>
    <scope>IDENTIFICATION</scope>
</reference>
<reference evidence="4" key="5">
    <citation type="journal article" date="2021" name="G3 (Bethesda)">
        <title>Aegilops tauschii genome assembly Aet v5.0 features greater sequence contiguity and improved annotation.</title>
        <authorList>
            <person name="Wang L."/>
            <person name="Zhu T."/>
            <person name="Rodriguez J.C."/>
            <person name="Deal K.R."/>
            <person name="Dubcovsky J."/>
            <person name="McGuire P.E."/>
            <person name="Lux T."/>
            <person name="Spannagl M."/>
            <person name="Mayer K.F.X."/>
            <person name="Baldrich P."/>
            <person name="Meyers B.C."/>
            <person name="Huo N."/>
            <person name="Gu Y.Q."/>
            <person name="Zhou H."/>
            <person name="Devos K.M."/>
            <person name="Bennetzen J.L."/>
            <person name="Unver T."/>
            <person name="Budak H."/>
            <person name="Gulick P.J."/>
            <person name="Galiba G."/>
            <person name="Kalapos B."/>
            <person name="Nelson D.R."/>
            <person name="Li P."/>
            <person name="You F.M."/>
            <person name="Luo M.C."/>
            <person name="Dvorak J."/>
        </authorList>
    </citation>
    <scope>NUCLEOTIDE SEQUENCE [LARGE SCALE GENOMIC DNA]</scope>
    <source>
        <strain evidence="4">cv. AL8/78</strain>
    </source>
</reference>
<dbReference type="EnsemblPlants" id="AET3Gv20853100.7">
    <property type="protein sequence ID" value="AET3Gv20853100.7"/>
    <property type="gene ID" value="AET3Gv20853100"/>
</dbReference>
<dbReference type="PANTHER" id="PTHR33120:SF39">
    <property type="entry name" value="OS01G0314000 PROTEIN"/>
    <property type="match status" value="1"/>
</dbReference>
<evidence type="ECO:0000313" key="5">
    <source>
        <dbReference type="Proteomes" id="UP000015105"/>
    </source>
</evidence>
<evidence type="ECO:0000256" key="1">
    <source>
        <dbReference type="SAM" id="MobiDB-lite"/>
    </source>
</evidence>
<dbReference type="Pfam" id="PF20235">
    <property type="entry name" value="PIR2-like_helical"/>
    <property type="match status" value="2"/>
</dbReference>
<dbReference type="PANTHER" id="PTHR33120">
    <property type="entry name" value="EXPRESSED PROTEIN-RELATED"/>
    <property type="match status" value="1"/>
</dbReference>
<feature type="region of interest" description="Disordered" evidence="1">
    <location>
        <begin position="50"/>
        <end position="89"/>
    </location>
</feature>
<evidence type="ECO:0000313" key="4">
    <source>
        <dbReference type="EnsemblPlants" id="AET3Gv20853100.7"/>
    </source>
</evidence>
<proteinExistence type="predicted"/>
<keyword evidence="5" id="KW-1185">Reference proteome</keyword>